<comment type="caution">
    <text evidence="10">The sequence shown here is derived from an EMBL/GenBank/DDBJ whole genome shotgun (WGS) entry which is preliminary data.</text>
</comment>
<keyword evidence="6" id="KW-0051">Antiviral defense</keyword>
<evidence type="ECO:0000256" key="6">
    <source>
        <dbReference type="ARBA" id="ARBA00023118"/>
    </source>
</evidence>
<dbReference type="Pfam" id="PF18967">
    <property type="entry name" value="PycTM"/>
    <property type="match status" value="1"/>
</dbReference>
<gene>
    <name evidence="10" type="ORF">VB264_16105</name>
</gene>
<evidence type="ECO:0000256" key="7">
    <source>
        <dbReference type="ARBA" id="ARBA00023136"/>
    </source>
</evidence>
<evidence type="ECO:0000256" key="1">
    <source>
        <dbReference type="ARBA" id="ARBA00004236"/>
    </source>
</evidence>
<feature type="transmembrane region" description="Helical" evidence="8">
    <location>
        <begin position="392"/>
        <end position="413"/>
    </location>
</feature>
<evidence type="ECO:0000256" key="5">
    <source>
        <dbReference type="ARBA" id="ARBA00022989"/>
    </source>
</evidence>
<protein>
    <submittedName>
        <fullName evidence="10">DUF5706 domain-containing protein</fullName>
    </submittedName>
</protein>
<dbReference type="RefSeq" id="WP_323250826.1">
    <property type="nucleotide sequence ID" value="NZ_JAYFUL010000028.1"/>
</dbReference>
<keyword evidence="7 8" id="KW-0472">Membrane</keyword>
<name>A0ABU5QQG0_9BACT</name>
<keyword evidence="5 8" id="KW-1133">Transmembrane helix</keyword>
<evidence type="ECO:0000256" key="8">
    <source>
        <dbReference type="SAM" id="Phobius"/>
    </source>
</evidence>
<accession>A0ABU5QQG0</accession>
<feature type="transmembrane region" description="Helical" evidence="8">
    <location>
        <begin position="295"/>
        <end position="317"/>
    </location>
</feature>
<keyword evidence="4" id="KW-0547">Nucleotide-binding</keyword>
<dbReference type="PANTHER" id="PTHR21174:SF0">
    <property type="entry name" value="HD PHOSPHOHYDROLASE FAMILY PROTEIN-RELATED"/>
    <property type="match status" value="1"/>
</dbReference>
<reference evidence="10 11" key="1">
    <citation type="submission" date="2023-12" db="EMBL/GenBank/DDBJ databases">
        <title>Novel species of the genus Arcicella isolated from rivers.</title>
        <authorList>
            <person name="Lu H."/>
        </authorList>
    </citation>
    <scope>NUCLEOTIDE SEQUENCE [LARGE SCALE GENOMIC DNA]</scope>
    <source>
        <strain evidence="10 11">LMG 21963</strain>
    </source>
</reference>
<evidence type="ECO:0000313" key="11">
    <source>
        <dbReference type="Proteomes" id="UP001304671"/>
    </source>
</evidence>
<dbReference type="PANTHER" id="PTHR21174">
    <property type="match status" value="1"/>
</dbReference>
<sequence length="414" mass="47755">MQTELLIKVQEYAEGILNKLPEELIYHNSGHTHHVVKVTEEIGKASDLSDKALETILIAAWLHDIGYQQGCINHEDRSKLMARTFLEGLEVPEKRIVKVLGCIEATKMPQNPQNRKEMILCDADLSHLASPEFMNYSENLRIEFCSILKSIGEKKWWESTVELIQNHQYYTEYAREHFEPLKQENLKKGLLKLAQFEGGSIKLKFPWEETEEKEAIEVKEETHESKFDKKLRKEAEKIKKPERGIETMFRTTSSNHFQLSAMADNKANIMISVNSIIISLVLSVLARKLEDWPNLILPTALLTIVCLVATIFAILAVRPNVTSGKFSREDIEGKTANLLFFGNFHQMELDDYEWGMKEMMNDSDFLYASMTRDIYYLGKVLGKKYKFLRVSYTVFMFGFAASVVSFAVAMYFFK</sequence>
<feature type="transmembrane region" description="Helical" evidence="8">
    <location>
        <begin position="269"/>
        <end position="289"/>
    </location>
</feature>
<dbReference type="EMBL" id="JAYFUL010000028">
    <property type="protein sequence ID" value="MEA5259322.1"/>
    <property type="molecule type" value="Genomic_DNA"/>
</dbReference>
<dbReference type="Proteomes" id="UP001304671">
    <property type="component" value="Unassembled WGS sequence"/>
</dbReference>
<evidence type="ECO:0000313" key="10">
    <source>
        <dbReference type="EMBL" id="MEA5259322.1"/>
    </source>
</evidence>
<proteinExistence type="predicted"/>
<evidence type="ECO:0000256" key="2">
    <source>
        <dbReference type="ARBA" id="ARBA00022475"/>
    </source>
</evidence>
<keyword evidence="2" id="KW-1003">Cell membrane</keyword>
<feature type="domain" description="Pycsar effector protein" evidence="9">
    <location>
        <begin position="248"/>
        <end position="408"/>
    </location>
</feature>
<evidence type="ECO:0000256" key="4">
    <source>
        <dbReference type="ARBA" id="ARBA00022741"/>
    </source>
</evidence>
<keyword evidence="11" id="KW-1185">Reference proteome</keyword>
<dbReference type="Gene3D" id="1.10.3210.10">
    <property type="entry name" value="Hypothetical protein af1432"/>
    <property type="match status" value="1"/>
</dbReference>
<comment type="subcellular location">
    <subcellularLocation>
        <location evidence="1">Cell membrane</location>
    </subcellularLocation>
</comment>
<evidence type="ECO:0000256" key="3">
    <source>
        <dbReference type="ARBA" id="ARBA00022692"/>
    </source>
</evidence>
<evidence type="ECO:0000259" key="9">
    <source>
        <dbReference type="Pfam" id="PF18967"/>
    </source>
</evidence>
<dbReference type="SUPFAM" id="SSF109604">
    <property type="entry name" value="HD-domain/PDEase-like"/>
    <property type="match status" value="1"/>
</dbReference>
<organism evidence="10 11">
    <name type="scientific">Arcicella aquatica</name>
    <dbReference type="NCBI Taxonomy" id="217141"/>
    <lineage>
        <taxon>Bacteria</taxon>
        <taxon>Pseudomonadati</taxon>
        <taxon>Bacteroidota</taxon>
        <taxon>Cytophagia</taxon>
        <taxon>Cytophagales</taxon>
        <taxon>Flectobacillaceae</taxon>
        <taxon>Arcicella</taxon>
    </lineage>
</organism>
<dbReference type="InterPro" id="IPR043760">
    <property type="entry name" value="PycTM_dom"/>
</dbReference>
<dbReference type="CDD" id="cd00077">
    <property type="entry name" value="HDc"/>
    <property type="match status" value="1"/>
</dbReference>
<dbReference type="InterPro" id="IPR003607">
    <property type="entry name" value="HD/PDEase_dom"/>
</dbReference>
<keyword evidence="3 8" id="KW-0812">Transmembrane</keyword>
<dbReference type="InterPro" id="IPR009218">
    <property type="entry name" value="HD_phosphohydro"/>
</dbReference>